<gene>
    <name evidence="1" type="ORF">TRIADDRAFT_60636</name>
</gene>
<dbReference type="PhylomeDB" id="B3S8R5"/>
<keyword evidence="2" id="KW-1185">Reference proteome</keyword>
<accession>B3S8R5</accession>
<dbReference type="CTD" id="6757853"/>
<dbReference type="KEGG" id="tad:TRIADDRAFT_60636"/>
<reference evidence="1 2" key="1">
    <citation type="journal article" date="2008" name="Nature">
        <title>The Trichoplax genome and the nature of placozoans.</title>
        <authorList>
            <person name="Srivastava M."/>
            <person name="Begovic E."/>
            <person name="Chapman J."/>
            <person name="Putnam N.H."/>
            <person name="Hellsten U."/>
            <person name="Kawashima T."/>
            <person name="Kuo A."/>
            <person name="Mitros T."/>
            <person name="Salamov A."/>
            <person name="Carpenter M.L."/>
            <person name="Signorovitch A.Y."/>
            <person name="Moreno M.A."/>
            <person name="Kamm K."/>
            <person name="Grimwood J."/>
            <person name="Schmutz J."/>
            <person name="Shapiro H."/>
            <person name="Grigoriev I.V."/>
            <person name="Buss L.W."/>
            <person name="Schierwater B."/>
            <person name="Dellaporta S.L."/>
            <person name="Rokhsar D.S."/>
        </authorList>
    </citation>
    <scope>NUCLEOTIDE SEQUENCE [LARGE SCALE GENOMIC DNA]</scope>
    <source>
        <strain evidence="1 2">Grell-BS-1999</strain>
    </source>
</reference>
<dbReference type="GeneID" id="6757853"/>
<name>B3S8R5_TRIAD</name>
<dbReference type="AlphaFoldDB" id="B3S8R5"/>
<dbReference type="Proteomes" id="UP000009022">
    <property type="component" value="Unassembled WGS sequence"/>
</dbReference>
<proteinExistence type="predicted"/>
<dbReference type="RefSeq" id="XP_002116641.1">
    <property type="nucleotide sequence ID" value="XM_002116605.1"/>
</dbReference>
<protein>
    <submittedName>
        <fullName evidence="1">Uncharacterized protein</fullName>
    </submittedName>
</protein>
<organism evidence="1 2">
    <name type="scientific">Trichoplax adhaerens</name>
    <name type="common">Trichoplax reptans</name>
    <dbReference type="NCBI Taxonomy" id="10228"/>
    <lineage>
        <taxon>Eukaryota</taxon>
        <taxon>Metazoa</taxon>
        <taxon>Placozoa</taxon>
        <taxon>Uniplacotomia</taxon>
        <taxon>Trichoplacea</taxon>
        <taxon>Trichoplacidae</taxon>
        <taxon>Trichoplax</taxon>
    </lineage>
</organism>
<dbReference type="HOGENOM" id="CLU_1316934_0_0_1"/>
<sequence length="209" mass="24542">MASKDVDDNNLKKIGLDSVGKKSLNCAEKQLSWRAKHDKSSSHPHAYNWNSYRTNYVDNYQSRLNKRTSDLEALNVKSNNKHQPLPKDGDQVNHLQIWKFLLIRGSIDDDQLVQIKEDNNFIRRYECDTHKQFYTPYLKHTVDTSQVDINDLTLILQHWINDVMNKQIDSVAMENLFATIRYGYILVTGLDLRQKRMPIHKFKTFVNGF</sequence>
<dbReference type="EMBL" id="DS985256">
    <property type="protein sequence ID" value="EDV20997.1"/>
    <property type="molecule type" value="Genomic_DNA"/>
</dbReference>
<evidence type="ECO:0000313" key="2">
    <source>
        <dbReference type="Proteomes" id="UP000009022"/>
    </source>
</evidence>
<evidence type="ECO:0000313" key="1">
    <source>
        <dbReference type="EMBL" id="EDV20997.1"/>
    </source>
</evidence>
<dbReference type="InParanoid" id="B3S8R5"/>